<name>A0ABT1QJF1_9NOCA</name>
<gene>
    <name evidence="1" type="ORF">NOF53_25040</name>
</gene>
<dbReference type="EMBL" id="JANFQF010000028">
    <property type="protein sequence ID" value="MCQ4122381.1"/>
    <property type="molecule type" value="Genomic_DNA"/>
</dbReference>
<dbReference type="Proteomes" id="UP001524501">
    <property type="component" value="Unassembled WGS sequence"/>
</dbReference>
<evidence type="ECO:0000313" key="2">
    <source>
        <dbReference type="Proteomes" id="UP001524501"/>
    </source>
</evidence>
<dbReference type="RefSeq" id="WP_255973933.1">
    <property type="nucleotide sequence ID" value="NZ_JANFQF010000028.1"/>
</dbReference>
<reference evidence="1 2" key="1">
    <citation type="submission" date="2022-07" db="EMBL/GenBank/DDBJ databases">
        <title>Degradation activity of malathion, p-nitrophenol and potential low-temperature adaptation strategy of Rhodococcus sp. FXJ9.536.</title>
        <authorList>
            <person name="Huang J."/>
            <person name="Huang Y."/>
        </authorList>
    </citation>
    <scope>NUCLEOTIDE SEQUENCE [LARGE SCALE GENOMIC DNA]</scope>
    <source>
        <strain evidence="1 2">FXJ9.536</strain>
    </source>
</reference>
<evidence type="ECO:0000313" key="1">
    <source>
        <dbReference type="EMBL" id="MCQ4122381.1"/>
    </source>
</evidence>
<protein>
    <submittedName>
        <fullName evidence="1">Uncharacterized protein</fullName>
    </submittedName>
</protein>
<accession>A0ABT1QJF1</accession>
<comment type="caution">
    <text evidence="1">The sequence shown here is derived from an EMBL/GenBank/DDBJ whole genome shotgun (WGS) entry which is preliminary data.</text>
</comment>
<sequence>MVGPRIHAEWVQLDPTHCVLTIFAEERELIHLDYDPTSPALPPMSEASWPDEEDYDIGLFVNNIVNDAERQHVIFM</sequence>
<organism evidence="1 2">
    <name type="scientific">Rhodococcus tibetensis</name>
    <dbReference type="NCBI Taxonomy" id="2965064"/>
    <lineage>
        <taxon>Bacteria</taxon>
        <taxon>Bacillati</taxon>
        <taxon>Actinomycetota</taxon>
        <taxon>Actinomycetes</taxon>
        <taxon>Mycobacteriales</taxon>
        <taxon>Nocardiaceae</taxon>
        <taxon>Rhodococcus</taxon>
    </lineage>
</organism>
<keyword evidence="2" id="KW-1185">Reference proteome</keyword>
<proteinExistence type="predicted"/>